<feature type="region of interest" description="Disordered" evidence="5">
    <location>
        <begin position="373"/>
        <end position="474"/>
    </location>
</feature>
<dbReference type="PROSITE" id="PS50089">
    <property type="entry name" value="ZF_RING_2"/>
    <property type="match status" value="1"/>
</dbReference>
<evidence type="ECO:0000256" key="5">
    <source>
        <dbReference type="SAM" id="MobiDB-lite"/>
    </source>
</evidence>
<dbReference type="PROSITE" id="PS50016">
    <property type="entry name" value="ZF_PHD_2"/>
    <property type="match status" value="1"/>
</dbReference>
<dbReference type="SMART" id="SM00184">
    <property type="entry name" value="RING"/>
    <property type="match status" value="2"/>
</dbReference>
<feature type="compositionally biased region" description="Basic residues" evidence="5">
    <location>
        <begin position="203"/>
        <end position="212"/>
    </location>
</feature>
<evidence type="ECO:0000259" key="6">
    <source>
        <dbReference type="PROSITE" id="PS50016"/>
    </source>
</evidence>
<dbReference type="EMBL" id="JBBJBU010000002">
    <property type="protein sequence ID" value="KAK7206905.1"/>
    <property type="molecule type" value="Genomic_DNA"/>
</dbReference>
<feature type="domain" description="RING-type" evidence="7">
    <location>
        <begin position="6"/>
        <end position="90"/>
    </location>
</feature>
<name>A0ABR1FAP4_9ASCO</name>
<gene>
    <name evidence="8" type="ORF">BZA70DRAFT_117724</name>
</gene>
<reference evidence="8 9" key="1">
    <citation type="submission" date="2024-03" db="EMBL/GenBank/DDBJ databases">
        <title>Genome-scale model development and genomic sequencing of the oleaginous clade Lipomyces.</title>
        <authorList>
            <consortium name="Lawrence Berkeley National Laboratory"/>
            <person name="Czajka J.J."/>
            <person name="Han Y."/>
            <person name="Kim J."/>
            <person name="Mondo S.J."/>
            <person name="Hofstad B.A."/>
            <person name="Robles A."/>
            <person name="Haridas S."/>
            <person name="Riley R."/>
            <person name="LaButti K."/>
            <person name="Pangilinan J."/>
            <person name="Andreopoulos W."/>
            <person name="Lipzen A."/>
            <person name="Yan J."/>
            <person name="Wang M."/>
            <person name="Ng V."/>
            <person name="Grigoriev I.V."/>
            <person name="Spatafora J.W."/>
            <person name="Magnuson J.K."/>
            <person name="Baker S.E."/>
            <person name="Pomraning K.R."/>
        </authorList>
    </citation>
    <scope>NUCLEOTIDE SEQUENCE [LARGE SCALE GENOMIC DNA]</scope>
    <source>
        <strain evidence="8 9">Phaff 52-87</strain>
    </source>
</reference>
<keyword evidence="3" id="KW-0862">Zinc</keyword>
<evidence type="ECO:0000313" key="9">
    <source>
        <dbReference type="Proteomes" id="UP001498771"/>
    </source>
</evidence>
<dbReference type="Gene3D" id="3.30.40.10">
    <property type="entry name" value="Zinc/RING finger domain, C3HC4 (zinc finger)"/>
    <property type="match status" value="2"/>
</dbReference>
<dbReference type="InterPro" id="IPR019787">
    <property type="entry name" value="Znf_PHD-finger"/>
</dbReference>
<feature type="compositionally biased region" description="Polar residues" evidence="5">
    <location>
        <begin position="378"/>
        <end position="387"/>
    </location>
</feature>
<feature type="region of interest" description="Disordered" evidence="5">
    <location>
        <begin position="27"/>
        <end position="53"/>
    </location>
</feature>
<dbReference type="GeneID" id="90034990"/>
<dbReference type="InterPro" id="IPR001841">
    <property type="entry name" value="Znf_RING"/>
</dbReference>
<feature type="compositionally biased region" description="Acidic residues" evidence="5">
    <location>
        <begin position="258"/>
        <end position="268"/>
    </location>
</feature>
<keyword evidence="1" id="KW-0479">Metal-binding</keyword>
<comment type="caution">
    <text evidence="8">The sequence shown here is derived from an EMBL/GenBank/DDBJ whole genome shotgun (WGS) entry which is preliminary data.</text>
</comment>
<evidence type="ECO:0000256" key="4">
    <source>
        <dbReference type="PROSITE-ProRule" id="PRU00175"/>
    </source>
</evidence>
<evidence type="ECO:0000256" key="1">
    <source>
        <dbReference type="ARBA" id="ARBA00022723"/>
    </source>
</evidence>
<feature type="compositionally biased region" description="Basic and acidic residues" evidence="5">
    <location>
        <begin position="280"/>
        <end position="289"/>
    </location>
</feature>
<dbReference type="Proteomes" id="UP001498771">
    <property type="component" value="Unassembled WGS sequence"/>
</dbReference>
<feature type="compositionally biased region" description="Low complexity" evidence="5">
    <location>
        <begin position="213"/>
        <end position="232"/>
    </location>
</feature>
<dbReference type="Pfam" id="PF13639">
    <property type="entry name" value="zf-RING_2"/>
    <property type="match status" value="1"/>
</dbReference>
<feature type="compositionally biased region" description="Low complexity" evidence="5">
    <location>
        <begin position="418"/>
        <end position="436"/>
    </location>
</feature>
<accession>A0ABR1FAP4</accession>
<organism evidence="8 9">
    <name type="scientific">Myxozyma melibiosi</name>
    <dbReference type="NCBI Taxonomy" id="54550"/>
    <lineage>
        <taxon>Eukaryota</taxon>
        <taxon>Fungi</taxon>
        <taxon>Dikarya</taxon>
        <taxon>Ascomycota</taxon>
        <taxon>Saccharomycotina</taxon>
        <taxon>Lipomycetes</taxon>
        <taxon>Lipomycetales</taxon>
        <taxon>Lipomycetaceae</taxon>
        <taxon>Myxozyma</taxon>
    </lineage>
</organism>
<dbReference type="RefSeq" id="XP_064769938.1">
    <property type="nucleotide sequence ID" value="XM_064909478.1"/>
</dbReference>
<evidence type="ECO:0000313" key="8">
    <source>
        <dbReference type="EMBL" id="KAK7206905.1"/>
    </source>
</evidence>
<dbReference type="PANTHER" id="PTHR12618:SF20">
    <property type="entry name" value="PHD AND RING FINGER DOMAIN-CONTAINING PROTEIN 1"/>
    <property type="match status" value="1"/>
</dbReference>
<dbReference type="InterPro" id="IPR013083">
    <property type="entry name" value="Znf_RING/FYVE/PHD"/>
</dbReference>
<keyword evidence="2 4" id="KW-0863">Zinc-finger</keyword>
<evidence type="ECO:0000259" key="7">
    <source>
        <dbReference type="PROSITE" id="PS50089"/>
    </source>
</evidence>
<keyword evidence="9" id="KW-1185">Reference proteome</keyword>
<dbReference type="SUPFAM" id="SSF57850">
    <property type="entry name" value="RING/U-box"/>
    <property type="match status" value="1"/>
</dbReference>
<evidence type="ECO:0000256" key="3">
    <source>
        <dbReference type="ARBA" id="ARBA00022833"/>
    </source>
</evidence>
<dbReference type="Pfam" id="PF00628">
    <property type="entry name" value="PHD"/>
    <property type="match status" value="1"/>
</dbReference>
<feature type="compositionally biased region" description="Low complexity" evidence="5">
    <location>
        <begin position="28"/>
        <end position="37"/>
    </location>
</feature>
<dbReference type="InterPro" id="IPR001965">
    <property type="entry name" value="Znf_PHD"/>
</dbReference>
<dbReference type="InterPro" id="IPR011011">
    <property type="entry name" value="Znf_FYVE_PHD"/>
</dbReference>
<dbReference type="SMART" id="SM00249">
    <property type="entry name" value="PHD"/>
    <property type="match status" value="1"/>
</dbReference>
<dbReference type="SUPFAM" id="SSF57903">
    <property type="entry name" value="FYVE/PHD zinc finger"/>
    <property type="match status" value="1"/>
</dbReference>
<sequence>MEEYPCIICLLGLPTEEDPRLKHELDDSAAPDAVSDSKTNQPEGSAESADELTTYDGTNDIARLVPCGHLLHNSCIKMWIEQATSCPTCRANFNVIEILHTISGPTMDSYAVETKVQTVDADEAFDESLLDFEDDSAPCLCLVCDFGGREDELLLCDSCDAPYHASCLGMDGVPAEAWYCPSCVDNHAVTDTVMREANTRSARASRRARASRAARTIRTPSRRAGSARGGASTTVRSSRQWDRAWQLVWDRLNRDLDEPQDAAADQEVEATSSRSRRSRRGDNRSRQQREADEWRVWSLRLRIAEANGGSSYFRSTASLFFNSGADDEKESPEMIESWSMLEQALDLEESANPAASPSDGMRHRPSRTFADWHCKRGSTASDQTVKSESPDASRKFKRPRVSNRRSEQGSESEGKPLSIAPVAPTPAAVASVPVSSDGQSLMKSLLQDIRKPPSPSSESHPVGLVSNGRLPTGETMLPTPRSMSPPPPFVSPVSTPRNIFRSPSGSPVLAPSLGSIPSPPAEQKSPVLAPSMSPVHHSRSSPSRMTLAPETTVVSSPAVAMNATASSPSGQAGSQLTLEEKTQIQEIVRDVLRPHYKSGDITKDQYTDINKRVSHVLYALIIRDRDVGLHEQVSEGLEERKQVWINVAKANVESEVVKNKAG</sequence>
<evidence type="ECO:0008006" key="10">
    <source>
        <dbReference type="Google" id="ProtNLM"/>
    </source>
</evidence>
<feature type="region of interest" description="Disordered" evidence="5">
    <location>
        <begin position="258"/>
        <end position="289"/>
    </location>
</feature>
<feature type="region of interest" description="Disordered" evidence="5">
    <location>
        <begin position="494"/>
        <end position="553"/>
    </location>
</feature>
<evidence type="ECO:0000256" key="2">
    <source>
        <dbReference type="ARBA" id="ARBA00022771"/>
    </source>
</evidence>
<dbReference type="PANTHER" id="PTHR12618">
    <property type="entry name" value="PHD AND RING FINGER DOMAIN-CONTAINING PROTEIN 1"/>
    <property type="match status" value="1"/>
</dbReference>
<dbReference type="PROSITE" id="PS01359">
    <property type="entry name" value="ZF_PHD_1"/>
    <property type="match status" value="1"/>
</dbReference>
<proteinExistence type="predicted"/>
<dbReference type="InterPro" id="IPR047157">
    <property type="entry name" value="PHRF1/Atg35"/>
</dbReference>
<feature type="region of interest" description="Disordered" evidence="5">
    <location>
        <begin position="197"/>
        <end position="237"/>
    </location>
</feature>
<feature type="domain" description="PHD-type" evidence="6">
    <location>
        <begin position="138"/>
        <end position="186"/>
    </location>
</feature>
<feature type="compositionally biased region" description="Low complexity" evidence="5">
    <location>
        <begin position="531"/>
        <end position="545"/>
    </location>
</feature>
<dbReference type="InterPro" id="IPR019786">
    <property type="entry name" value="Zinc_finger_PHD-type_CS"/>
</dbReference>
<protein>
    <recommendedName>
        <fullName evidence="10">PHD and RING finger domain-containing protein</fullName>
    </recommendedName>
</protein>
<feature type="compositionally biased region" description="Basic and acidic residues" evidence="5">
    <location>
        <begin position="404"/>
        <end position="414"/>
    </location>
</feature>